<feature type="chain" id="PRO_5045858048" evidence="1">
    <location>
        <begin position="20"/>
        <end position="476"/>
    </location>
</feature>
<keyword evidence="3" id="KW-1185">Reference proteome</keyword>
<protein>
    <submittedName>
        <fullName evidence="2">Extracellular solute-binding protein</fullName>
    </submittedName>
</protein>
<gene>
    <name evidence="2" type="ORF">L1F29_13935</name>
</gene>
<feature type="signal peptide" evidence="1">
    <location>
        <begin position="1"/>
        <end position="19"/>
    </location>
</feature>
<dbReference type="InterPro" id="IPR050490">
    <property type="entry name" value="Bact_solute-bd_prot1"/>
</dbReference>
<sequence length="476" mass="51761">MRRWTWVIGLIVLAVTATACSSSNVKNEVEVGGKNVASGSTGGKTVVTIAVVQKDPGGWLEQAEAAYESKNPDVDIVIKEYVALPERSPNTTFNPLEGFKPADLEKYRNAINTDLMSGKGADIVSVSELDYQKYADKGVLADLGALMEKDPGFDPASLFGNVMDAANGGGKKVVAPIWFGIHTVSSGLGPEQLKVDDANWTWSDLLQQGAKLAKELPGDLEIMGAITPTALLRMIVMSDYDRYINQEEKTVSFDTGEFAGLLNQLKELYGAGMLSDNYVKLFENRDVFRIDMFAYPAFALETLQSKRQIWNPPGSGKQAGLRFSSNLMLAINSKSGVTDEAWKFLSYLLSEEAQSNPGMFMWFPMNKAATAGKLQGAGSGMMQPTEMESMESMPMEPMEPTTTGASSDKAQEPAEVTAQEVEQVMAYIGQAGYFHGSDPRLMDIVEAETAAFFAGEKTAETVAKLIQNRAKTYLNE</sequence>
<dbReference type="PROSITE" id="PS51257">
    <property type="entry name" value="PROKAR_LIPOPROTEIN"/>
    <property type="match status" value="1"/>
</dbReference>
<accession>A0ABY5SGZ0</accession>
<dbReference type="EMBL" id="CP091430">
    <property type="protein sequence ID" value="UVI32858.1"/>
    <property type="molecule type" value="Genomic_DNA"/>
</dbReference>
<proteinExistence type="predicted"/>
<dbReference type="Pfam" id="PF01547">
    <property type="entry name" value="SBP_bac_1"/>
    <property type="match status" value="1"/>
</dbReference>
<dbReference type="Proteomes" id="UP001057877">
    <property type="component" value="Chromosome"/>
</dbReference>
<name>A0ABY5SGZ0_9BACL</name>
<evidence type="ECO:0000256" key="1">
    <source>
        <dbReference type="SAM" id="SignalP"/>
    </source>
</evidence>
<evidence type="ECO:0000313" key="3">
    <source>
        <dbReference type="Proteomes" id="UP001057877"/>
    </source>
</evidence>
<dbReference type="PANTHER" id="PTHR43649">
    <property type="entry name" value="ARABINOSE-BINDING PROTEIN-RELATED"/>
    <property type="match status" value="1"/>
</dbReference>
<dbReference type="PANTHER" id="PTHR43649:SF12">
    <property type="entry name" value="DIACETYLCHITOBIOSE BINDING PROTEIN DASA"/>
    <property type="match status" value="1"/>
</dbReference>
<dbReference type="Gene3D" id="3.40.190.10">
    <property type="entry name" value="Periplasmic binding protein-like II"/>
    <property type="match status" value="1"/>
</dbReference>
<organism evidence="2 3">
    <name type="scientific">Paenibacillus spongiae</name>
    <dbReference type="NCBI Taxonomy" id="2909671"/>
    <lineage>
        <taxon>Bacteria</taxon>
        <taxon>Bacillati</taxon>
        <taxon>Bacillota</taxon>
        <taxon>Bacilli</taxon>
        <taxon>Bacillales</taxon>
        <taxon>Paenibacillaceae</taxon>
        <taxon>Paenibacillus</taxon>
    </lineage>
</organism>
<keyword evidence="1" id="KW-0732">Signal</keyword>
<reference evidence="2" key="1">
    <citation type="submission" date="2022-01" db="EMBL/GenBank/DDBJ databases">
        <title>Paenibacillus spongiae sp. nov., isolated from marine sponge.</title>
        <authorList>
            <person name="Li Z."/>
            <person name="Zhang M."/>
        </authorList>
    </citation>
    <scope>NUCLEOTIDE SEQUENCE</scope>
    <source>
        <strain evidence="2">PHS-Z3</strain>
    </source>
</reference>
<dbReference type="RefSeq" id="WP_258388908.1">
    <property type="nucleotide sequence ID" value="NZ_CP091430.1"/>
</dbReference>
<dbReference type="SUPFAM" id="SSF53850">
    <property type="entry name" value="Periplasmic binding protein-like II"/>
    <property type="match status" value="1"/>
</dbReference>
<evidence type="ECO:0000313" key="2">
    <source>
        <dbReference type="EMBL" id="UVI32858.1"/>
    </source>
</evidence>
<dbReference type="InterPro" id="IPR006059">
    <property type="entry name" value="SBP"/>
</dbReference>